<sequence length="153" mass="16342">MLIITSISAAPGNHHSMSRPASSATRAVKFLYEQGISLRDPIFLSVCSAWPVGRTFLLMPQGHTSYPLPPNYSYGDPRTREAPGTPLFLEPCSLSALRRAPGMAVCGTAMAYLFIGTLNSLLTNLAIGDRVLGECDVGAFHSSDIRPPLPGVP</sequence>
<dbReference type="InterPro" id="IPR027197">
    <property type="entry name" value="SLC43A3"/>
</dbReference>
<organism evidence="1 2">
    <name type="scientific">Rhinolophus ferrumequinum</name>
    <name type="common">Greater horseshoe bat</name>
    <dbReference type="NCBI Taxonomy" id="59479"/>
    <lineage>
        <taxon>Eukaryota</taxon>
        <taxon>Metazoa</taxon>
        <taxon>Chordata</taxon>
        <taxon>Craniata</taxon>
        <taxon>Vertebrata</taxon>
        <taxon>Euteleostomi</taxon>
        <taxon>Mammalia</taxon>
        <taxon>Eutheria</taxon>
        <taxon>Laurasiatheria</taxon>
        <taxon>Chiroptera</taxon>
        <taxon>Yinpterochiroptera</taxon>
        <taxon>Rhinolophoidea</taxon>
        <taxon>Rhinolophidae</taxon>
        <taxon>Rhinolophinae</taxon>
        <taxon>Rhinolophus</taxon>
    </lineage>
</organism>
<dbReference type="PANTHER" id="PTHR20765:SF1">
    <property type="entry name" value="EQUILIBRATIVE NUCLEOBASE TRANSPORTER 1"/>
    <property type="match status" value="1"/>
</dbReference>
<dbReference type="EMBL" id="JACAGC010000011">
    <property type="protein sequence ID" value="KAF6334317.1"/>
    <property type="molecule type" value="Genomic_DNA"/>
</dbReference>
<evidence type="ECO:0000313" key="1">
    <source>
        <dbReference type="EMBL" id="KAF6334317.1"/>
    </source>
</evidence>
<gene>
    <name evidence="1" type="ORF">mRhiFer1_015598</name>
</gene>
<name>A0A7J7WA59_RHIFE</name>
<dbReference type="AlphaFoldDB" id="A0A7J7WA59"/>
<comment type="caution">
    <text evidence="1">The sequence shown here is derived from an EMBL/GenBank/DDBJ whole genome shotgun (WGS) entry which is preliminary data.</text>
</comment>
<evidence type="ECO:0000313" key="2">
    <source>
        <dbReference type="Proteomes" id="UP000585614"/>
    </source>
</evidence>
<accession>A0A7J7WA59</accession>
<reference evidence="1 2" key="1">
    <citation type="journal article" date="2020" name="Nature">
        <title>Six reference-quality genomes reveal evolution of bat adaptations.</title>
        <authorList>
            <person name="Jebb D."/>
            <person name="Huang Z."/>
            <person name="Pippel M."/>
            <person name="Hughes G.M."/>
            <person name="Lavrichenko K."/>
            <person name="Devanna P."/>
            <person name="Winkler S."/>
            <person name="Jermiin L.S."/>
            <person name="Skirmuntt E.C."/>
            <person name="Katzourakis A."/>
            <person name="Burkitt-Gray L."/>
            <person name="Ray D.A."/>
            <person name="Sullivan K.A.M."/>
            <person name="Roscito J.G."/>
            <person name="Kirilenko B.M."/>
            <person name="Davalos L.M."/>
            <person name="Corthals A.P."/>
            <person name="Power M.L."/>
            <person name="Jones G."/>
            <person name="Ransome R.D."/>
            <person name="Dechmann D.K.N."/>
            <person name="Locatelli A.G."/>
            <person name="Puechmaille S.J."/>
            <person name="Fedrigo O."/>
            <person name="Jarvis E.D."/>
            <person name="Hiller M."/>
            <person name="Vernes S.C."/>
            <person name="Myers E.W."/>
            <person name="Teeling E.C."/>
        </authorList>
    </citation>
    <scope>NUCLEOTIDE SEQUENCE [LARGE SCALE GENOMIC DNA]</scope>
    <source>
        <strain evidence="1">MRhiFer1</strain>
        <tissue evidence="1">Lung</tissue>
    </source>
</reference>
<dbReference type="PANTHER" id="PTHR20765">
    <property type="entry name" value="SOLUTE CARRIER FAMILY 43 MEMBER 3-RELATED"/>
    <property type="match status" value="1"/>
</dbReference>
<dbReference type="Proteomes" id="UP000585614">
    <property type="component" value="Unassembled WGS sequence"/>
</dbReference>
<proteinExistence type="predicted"/>
<protein>
    <submittedName>
        <fullName evidence="1">Solute carrier family 43 member 3</fullName>
    </submittedName>
</protein>